<evidence type="ECO:0000313" key="2">
    <source>
        <dbReference type="EMBL" id="OAX81529.1"/>
    </source>
</evidence>
<feature type="region of interest" description="Disordered" evidence="1">
    <location>
        <begin position="1"/>
        <end position="82"/>
    </location>
</feature>
<dbReference type="Proteomes" id="UP000091918">
    <property type="component" value="Unassembled WGS sequence"/>
</dbReference>
<organism evidence="2 3">
    <name type="scientific">Emergomyces africanus</name>
    <dbReference type="NCBI Taxonomy" id="1955775"/>
    <lineage>
        <taxon>Eukaryota</taxon>
        <taxon>Fungi</taxon>
        <taxon>Dikarya</taxon>
        <taxon>Ascomycota</taxon>
        <taxon>Pezizomycotina</taxon>
        <taxon>Eurotiomycetes</taxon>
        <taxon>Eurotiomycetidae</taxon>
        <taxon>Onygenales</taxon>
        <taxon>Ajellomycetaceae</taxon>
        <taxon>Emergomyces</taxon>
    </lineage>
</organism>
<feature type="compositionally biased region" description="Polar residues" evidence="1">
    <location>
        <begin position="35"/>
        <end position="47"/>
    </location>
</feature>
<dbReference type="AlphaFoldDB" id="A0A1B7NXN2"/>
<evidence type="ECO:0000256" key="1">
    <source>
        <dbReference type="SAM" id="MobiDB-lite"/>
    </source>
</evidence>
<sequence length="145" mass="16028">MSGQEIPEFSDDETDSDINDCKSESFTGRGADVSSDYNRTPSLSVTQSPPPMSSPSSPSALHGHAEHALESHLPPEPRKSLELQEDGCASVVISCAKHSSDQKLNIWHKPCSNSECTQQHNEPVWDYEQLSGFRIENGKKYIRVN</sequence>
<accession>A0A1B7NXN2</accession>
<dbReference type="OrthoDB" id="10265226at2759"/>
<gene>
    <name evidence="2" type="ORF">ACJ72_04137</name>
</gene>
<dbReference type="EMBL" id="LGUA01000459">
    <property type="protein sequence ID" value="OAX81529.1"/>
    <property type="molecule type" value="Genomic_DNA"/>
</dbReference>
<feature type="compositionally biased region" description="Basic and acidic residues" evidence="1">
    <location>
        <begin position="63"/>
        <end position="82"/>
    </location>
</feature>
<feature type="compositionally biased region" description="Acidic residues" evidence="1">
    <location>
        <begin position="8"/>
        <end position="18"/>
    </location>
</feature>
<protein>
    <submittedName>
        <fullName evidence="2">Uncharacterized protein</fullName>
    </submittedName>
</protein>
<proteinExistence type="predicted"/>
<reference evidence="2 3" key="1">
    <citation type="submission" date="2015-07" db="EMBL/GenBank/DDBJ databases">
        <title>Emmonsia species relationships and genome sequence.</title>
        <authorList>
            <person name="Cuomo C.A."/>
            <person name="Schwartz I.S."/>
            <person name="Kenyon C."/>
            <person name="de Hoog G.S."/>
            <person name="Govender N.P."/>
            <person name="Botha A."/>
            <person name="Moreno L."/>
            <person name="de Vries M."/>
            <person name="Munoz J.F."/>
            <person name="Stielow J.B."/>
        </authorList>
    </citation>
    <scope>NUCLEOTIDE SEQUENCE [LARGE SCALE GENOMIC DNA]</scope>
    <source>
        <strain evidence="2 3">CBS 136260</strain>
    </source>
</reference>
<keyword evidence="3" id="KW-1185">Reference proteome</keyword>
<evidence type="ECO:0000313" key="3">
    <source>
        <dbReference type="Proteomes" id="UP000091918"/>
    </source>
</evidence>
<comment type="caution">
    <text evidence="2">The sequence shown here is derived from an EMBL/GenBank/DDBJ whole genome shotgun (WGS) entry which is preliminary data.</text>
</comment>
<name>A0A1B7NXN2_9EURO</name>